<feature type="transmembrane region" description="Helical" evidence="1">
    <location>
        <begin position="44"/>
        <end position="63"/>
    </location>
</feature>
<comment type="caution">
    <text evidence="2">The sequence shown here is derived from an EMBL/GenBank/DDBJ whole genome shotgun (WGS) entry which is preliminary data.</text>
</comment>
<dbReference type="RefSeq" id="WP_173804719.1">
    <property type="nucleotide sequence ID" value="NZ_JABSNM010000005.1"/>
</dbReference>
<feature type="transmembrane region" description="Helical" evidence="1">
    <location>
        <begin position="69"/>
        <end position="88"/>
    </location>
</feature>
<dbReference type="EMBL" id="JABSNM010000005">
    <property type="protein sequence ID" value="NRT55751.1"/>
    <property type="molecule type" value="Genomic_DNA"/>
</dbReference>
<evidence type="ECO:0000256" key="1">
    <source>
        <dbReference type="SAM" id="Phobius"/>
    </source>
</evidence>
<evidence type="ECO:0000313" key="2">
    <source>
        <dbReference type="EMBL" id="NRT55751.1"/>
    </source>
</evidence>
<keyword evidence="1" id="KW-0812">Transmembrane</keyword>
<keyword evidence="1" id="KW-0472">Membrane</keyword>
<reference evidence="2 3" key="1">
    <citation type="submission" date="2020-05" db="EMBL/GenBank/DDBJ databases">
        <title>Genomic Encyclopedia of Type Strains, Phase IV (KMG-V): Genome sequencing to study the core and pangenomes of soil and plant-associated prokaryotes.</title>
        <authorList>
            <person name="Whitman W."/>
        </authorList>
    </citation>
    <scope>NUCLEOTIDE SEQUENCE [LARGE SCALE GENOMIC DNA]</scope>
    <source>
        <strain evidence="2 3">C29</strain>
    </source>
</reference>
<feature type="transmembrane region" description="Helical" evidence="1">
    <location>
        <begin position="6"/>
        <end position="32"/>
    </location>
</feature>
<gene>
    <name evidence="2" type="ORF">HNQ01_001481</name>
</gene>
<sequence length="95" mass="10600">MGPIDAFWHFCNFLAPACIVAALTTAACRLLWRRELAGRRWRELLQPTLLVAVLAQLAGLVVWGRDGRIATYALLVLAVALALWWRAFGPARREG</sequence>
<protein>
    <submittedName>
        <fullName evidence="2">Uncharacterized protein</fullName>
    </submittedName>
</protein>
<evidence type="ECO:0000313" key="3">
    <source>
        <dbReference type="Proteomes" id="UP001516061"/>
    </source>
</evidence>
<name>A0ABX2G0D6_9BURK</name>
<keyword evidence="1" id="KW-1133">Transmembrane helix</keyword>
<organism evidence="2 3">
    <name type="scientific">Sphaerotilus uruguayifluvii</name>
    <dbReference type="NCBI Taxonomy" id="2735897"/>
    <lineage>
        <taxon>Bacteria</taxon>
        <taxon>Pseudomonadati</taxon>
        <taxon>Pseudomonadota</taxon>
        <taxon>Betaproteobacteria</taxon>
        <taxon>Burkholderiales</taxon>
        <taxon>Sphaerotilaceae</taxon>
        <taxon>Sphaerotilus</taxon>
    </lineage>
</organism>
<keyword evidence="3" id="KW-1185">Reference proteome</keyword>
<proteinExistence type="predicted"/>
<accession>A0ABX2G0D6</accession>
<dbReference type="Proteomes" id="UP001516061">
    <property type="component" value="Unassembled WGS sequence"/>
</dbReference>